<proteinExistence type="predicted"/>
<dbReference type="PANTHER" id="PTHR43289:SF6">
    <property type="entry name" value="SERINE_THREONINE-PROTEIN KINASE NEKL-3"/>
    <property type="match status" value="1"/>
</dbReference>
<dbReference type="PANTHER" id="PTHR43289">
    <property type="entry name" value="MITOGEN-ACTIVATED PROTEIN KINASE KINASE KINASE 20-RELATED"/>
    <property type="match status" value="1"/>
</dbReference>
<reference evidence="11 12" key="1">
    <citation type="submission" date="2017-02" db="EMBL/GenBank/DDBJ databases">
        <authorList>
            <person name="Peterson S.W."/>
        </authorList>
    </citation>
    <scope>NUCLEOTIDE SEQUENCE [LARGE SCALE GENOMIC DNA]</scope>
    <source>
        <strain evidence="11 12">B Ar 00.02</strain>
    </source>
</reference>
<dbReference type="PROSITE" id="PS00108">
    <property type="entry name" value="PROTEIN_KINASE_ST"/>
    <property type="match status" value="1"/>
</dbReference>
<evidence type="ECO:0000256" key="8">
    <source>
        <dbReference type="SAM" id="MobiDB-lite"/>
    </source>
</evidence>
<accession>A0A1R4F584</accession>
<evidence type="ECO:0000256" key="7">
    <source>
        <dbReference type="PROSITE-ProRule" id="PRU10141"/>
    </source>
</evidence>
<dbReference type="SUPFAM" id="SSF56112">
    <property type="entry name" value="Protein kinase-like (PK-like)"/>
    <property type="match status" value="1"/>
</dbReference>
<keyword evidence="2" id="KW-0723">Serine/threonine-protein kinase</keyword>
<keyword evidence="9" id="KW-0472">Membrane</keyword>
<evidence type="ECO:0000313" key="11">
    <source>
        <dbReference type="EMBL" id="SJM50983.1"/>
    </source>
</evidence>
<keyword evidence="9" id="KW-0812">Transmembrane</keyword>
<evidence type="ECO:0000256" key="9">
    <source>
        <dbReference type="SAM" id="Phobius"/>
    </source>
</evidence>
<dbReference type="InterPro" id="IPR017441">
    <property type="entry name" value="Protein_kinase_ATP_BS"/>
</dbReference>
<dbReference type="EMBL" id="FUHW01000011">
    <property type="protein sequence ID" value="SJM50983.1"/>
    <property type="molecule type" value="Genomic_DNA"/>
</dbReference>
<evidence type="ECO:0000256" key="5">
    <source>
        <dbReference type="ARBA" id="ARBA00022777"/>
    </source>
</evidence>
<evidence type="ECO:0000256" key="4">
    <source>
        <dbReference type="ARBA" id="ARBA00022741"/>
    </source>
</evidence>
<keyword evidence="5 11" id="KW-0418">Kinase</keyword>
<evidence type="ECO:0000313" key="12">
    <source>
        <dbReference type="Proteomes" id="UP000195913"/>
    </source>
</evidence>
<dbReference type="InterPro" id="IPR011009">
    <property type="entry name" value="Kinase-like_dom_sf"/>
</dbReference>
<feature type="domain" description="Protein kinase" evidence="10">
    <location>
        <begin position="16"/>
        <end position="278"/>
    </location>
</feature>
<dbReference type="PROSITE" id="PS50011">
    <property type="entry name" value="PROTEIN_KINASE_DOM"/>
    <property type="match status" value="1"/>
</dbReference>
<evidence type="ECO:0000259" key="10">
    <source>
        <dbReference type="PROSITE" id="PS50011"/>
    </source>
</evidence>
<dbReference type="GO" id="GO:0004674">
    <property type="term" value="F:protein serine/threonine kinase activity"/>
    <property type="evidence" value="ECO:0007669"/>
    <property type="project" value="UniProtKB-KW"/>
</dbReference>
<keyword evidence="4 7" id="KW-0547">Nucleotide-binding</keyword>
<dbReference type="AlphaFoldDB" id="A0A1R4F584"/>
<dbReference type="InterPro" id="IPR000719">
    <property type="entry name" value="Prot_kinase_dom"/>
</dbReference>
<evidence type="ECO:0000256" key="6">
    <source>
        <dbReference type="ARBA" id="ARBA00022840"/>
    </source>
</evidence>
<keyword evidence="9" id="KW-1133">Transmembrane helix</keyword>
<feature type="region of interest" description="Disordered" evidence="8">
    <location>
        <begin position="351"/>
        <end position="403"/>
    </location>
</feature>
<keyword evidence="3 11" id="KW-0808">Transferase</keyword>
<keyword evidence="6 7" id="KW-0067">ATP-binding</keyword>
<feature type="transmembrane region" description="Helical" evidence="9">
    <location>
        <begin position="409"/>
        <end position="431"/>
    </location>
</feature>
<organism evidence="11 12">
    <name type="scientific">Arthrobacter rhombi</name>
    <dbReference type="NCBI Taxonomy" id="71253"/>
    <lineage>
        <taxon>Bacteria</taxon>
        <taxon>Bacillati</taxon>
        <taxon>Actinomycetota</taxon>
        <taxon>Actinomycetes</taxon>
        <taxon>Micrococcales</taxon>
        <taxon>Micrococcaceae</taxon>
        <taxon>Arthrobacter</taxon>
    </lineage>
</organism>
<evidence type="ECO:0000256" key="3">
    <source>
        <dbReference type="ARBA" id="ARBA00022679"/>
    </source>
</evidence>
<dbReference type="Proteomes" id="UP000195913">
    <property type="component" value="Unassembled WGS sequence"/>
</dbReference>
<dbReference type="InterPro" id="IPR008271">
    <property type="entry name" value="Ser/Thr_kinase_AS"/>
</dbReference>
<dbReference type="CDD" id="cd14014">
    <property type="entry name" value="STKc_PknB_like"/>
    <property type="match status" value="1"/>
</dbReference>
<gene>
    <name evidence="11" type="ORF">FM101_02310</name>
</gene>
<dbReference type="PROSITE" id="PS00107">
    <property type="entry name" value="PROTEIN_KINASE_ATP"/>
    <property type="match status" value="1"/>
</dbReference>
<sequence>MSGKRPPAPPPSIEGFEYLNLLGSGGFSDVYLYQQDRPRRKVAVKVLLSDLKTESARKRFESEANLMAQLSSHPYIVTIFEADITAEGHSYLAMEYCSRPSLDVRYRRARLGVDEVLSLAIQVASAVETAHRAGIVHRDIKPANILVTDYNRPALTDFGISGTTDTLDDEAGLSIPWSPPEAFAGGSPNGVRMDVWSLGATIYTLLAGRSPFVRSGADNSQRELISRITTAPLASLNRPDVPAALEQTLATSMAKSPWARFESVHDLALALQRVQAELGLSVTAFEVMEEPVPREESGVDEGGEATRVRQVVSIDPEAGATPAPPTGGPTPITDPLVADPAGAEDATIMRGRLPDGSLAGSRQRQGRQVGPPPVVNAVDGEEPGADGWVPVVPSRPAGRQHEGQRFPTGLVAGLGAVLAMVIAGIFVVTALNRGSEAQEVSSGVSLSQAPADPLLGQEGVVPQVKDFAVKQSGSKMTFSWKSPKAQKGDVFYWAPVTATEQGENRKVEEPTVTTEAVKGEPTCIQVVLVRSTGKASDPSRYCSDG</sequence>
<dbReference type="Pfam" id="PF00069">
    <property type="entry name" value="Pkinase"/>
    <property type="match status" value="1"/>
</dbReference>
<evidence type="ECO:0000256" key="2">
    <source>
        <dbReference type="ARBA" id="ARBA00022527"/>
    </source>
</evidence>
<feature type="binding site" evidence="7">
    <location>
        <position position="45"/>
    </location>
    <ligand>
        <name>ATP</name>
        <dbReference type="ChEBI" id="CHEBI:30616"/>
    </ligand>
</feature>
<evidence type="ECO:0000256" key="1">
    <source>
        <dbReference type="ARBA" id="ARBA00012513"/>
    </source>
</evidence>
<feature type="region of interest" description="Disordered" evidence="8">
    <location>
        <begin position="314"/>
        <end position="339"/>
    </location>
</feature>
<dbReference type="Gene3D" id="1.10.510.10">
    <property type="entry name" value="Transferase(Phosphotransferase) domain 1"/>
    <property type="match status" value="1"/>
</dbReference>
<dbReference type="EC" id="2.7.11.1" evidence="1"/>
<name>A0A1R4F584_9MICC</name>
<dbReference type="GO" id="GO:0005524">
    <property type="term" value="F:ATP binding"/>
    <property type="evidence" value="ECO:0007669"/>
    <property type="project" value="UniProtKB-UniRule"/>
</dbReference>
<protein>
    <recommendedName>
        <fullName evidence="1">non-specific serine/threonine protein kinase</fullName>
        <ecNumber evidence="1">2.7.11.1</ecNumber>
    </recommendedName>
</protein>
<dbReference type="RefSeq" id="WP_086994862.1">
    <property type="nucleotide sequence ID" value="NZ_FUHW01000011.1"/>
</dbReference>
<keyword evidence="12" id="KW-1185">Reference proteome</keyword>
<dbReference type="SMART" id="SM00220">
    <property type="entry name" value="S_TKc"/>
    <property type="match status" value="1"/>
</dbReference>